<sequence length="232" mass="26084">MPGENADGEQKNSAVKHAQERLLYSVPCIQFMDTGQKSLERSATSGSAHRPRTRGNMPPFLTEMENGTFRSEYVKLGALAGANRSRKNPHKVLLLFKLRLGAELEPSTVGGRKSNFARGNAISVIQYAGLQGKRKLSVKKWRIIFFSLFCLFDPIVPTPYLLNHLSLLIKKLHTELTDMREGERERKRSQRGFGKGEILPWPPPSSSSFEALSGWAALGREEHWTTKHKKPS</sequence>
<evidence type="ECO:0000313" key="3">
    <source>
        <dbReference type="Proteomes" id="UP000008142"/>
    </source>
</evidence>
<name>F0UKX3_AJEC8</name>
<gene>
    <name evidence="2" type="ORF">HCEG_05292</name>
</gene>
<proteinExistence type="predicted"/>
<dbReference type="AlphaFoldDB" id="F0UKX3"/>
<evidence type="ECO:0000313" key="2">
    <source>
        <dbReference type="EMBL" id="EGC46077.1"/>
    </source>
</evidence>
<accession>F0UKX3</accession>
<protein>
    <submittedName>
        <fullName evidence="2">Uncharacterized protein</fullName>
    </submittedName>
</protein>
<dbReference type="EMBL" id="DS990639">
    <property type="protein sequence ID" value="EGC46077.1"/>
    <property type="molecule type" value="Genomic_DNA"/>
</dbReference>
<evidence type="ECO:0000256" key="1">
    <source>
        <dbReference type="SAM" id="MobiDB-lite"/>
    </source>
</evidence>
<organism evidence="3">
    <name type="scientific">Ajellomyces capsulatus (strain H88)</name>
    <name type="common">Darling's disease fungus</name>
    <name type="synonym">Histoplasma capsulatum</name>
    <dbReference type="NCBI Taxonomy" id="544711"/>
    <lineage>
        <taxon>Eukaryota</taxon>
        <taxon>Fungi</taxon>
        <taxon>Dikarya</taxon>
        <taxon>Ascomycota</taxon>
        <taxon>Pezizomycotina</taxon>
        <taxon>Eurotiomycetes</taxon>
        <taxon>Eurotiomycetidae</taxon>
        <taxon>Onygenales</taxon>
        <taxon>Ajellomycetaceae</taxon>
        <taxon>Histoplasma</taxon>
    </lineage>
</organism>
<dbReference type="Proteomes" id="UP000008142">
    <property type="component" value="Unassembled WGS sequence"/>
</dbReference>
<dbReference type="HOGENOM" id="CLU_1194607_0_0_1"/>
<feature type="region of interest" description="Disordered" evidence="1">
    <location>
        <begin position="179"/>
        <end position="208"/>
    </location>
</feature>
<reference evidence="3" key="1">
    <citation type="submission" date="2008-07" db="EMBL/GenBank/DDBJ databases">
        <title>Annotation of Ajellomyces capsulatus strain H88.</title>
        <authorList>
            <person name="Champion M."/>
            <person name="Cuomo C."/>
            <person name="Ma L.-J."/>
            <person name="Henn M.R."/>
            <person name="Sil A."/>
            <person name="Goldman B."/>
            <person name="Young S.K."/>
            <person name="Kodira C.D."/>
            <person name="Zeng Q."/>
            <person name="Koehrsen M."/>
            <person name="Alvarado L."/>
            <person name="Berlin A."/>
            <person name="Borenstein D."/>
            <person name="Chen Z."/>
            <person name="Engels R."/>
            <person name="Freedman E."/>
            <person name="Gellesch M."/>
            <person name="Goldberg J."/>
            <person name="Griggs A."/>
            <person name="Gujja S."/>
            <person name="Heiman D."/>
            <person name="Hepburn T."/>
            <person name="Howarth C."/>
            <person name="Jen D."/>
            <person name="Larson L."/>
            <person name="Lewis B."/>
            <person name="Mehta T."/>
            <person name="Park D."/>
            <person name="Pearson M."/>
            <person name="Roberts A."/>
            <person name="Saif S."/>
            <person name="Shea T."/>
            <person name="Shenoy N."/>
            <person name="Sisk P."/>
            <person name="Stolte C."/>
            <person name="Sykes S."/>
            <person name="Walk T."/>
            <person name="White J."/>
            <person name="Yandava C."/>
            <person name="Klein B."/>
            <person name="McEwen J.G."/>
            <person name="Puccia R."/>
            <person name="Goldman G.H."/>
            <person name="Felipe M.S."/>
            <person name="Nino-Vega G."/>
            <person name="San-Blas G."/>
            <person name="Taylor J."/>
            <person name="Mendoza L."/>
            <person name="Galagan J."/>
            <person name="Nusbaum C."/>
            <person name="Birren B."/>
        </authorList>
    </citation>
    <scope>NUCLEOTIDE SEQUENCE [LARGE SCALE GENOMIC DNA]</scope>
    <source>
        <strain evidence="3">H88</strain>
    </source>
</reference>
<feature type="region of interest" description="Disordered" evidence="1">
    <location>
        <begin position="39"/>
        <end position="61"/>
    </location>
</feature>